<dbReference type="EMBL" id="KI913114">
    <property type="protein sequence ID" value="ETV89342.1"/>
    <property type="molecule type" value="Genomic_DNA"/>
</dbReference>
<accession>W4HBN1</accession>
<dbReference type="RefSeq" id="XP_009821742.1">
    <property type="nucleotide sequence ID" value="XM_009823440.1"/>
</dbReference>
<dbReference type="OrthoDB" id="168299at2759"/>
<gene>
    <name evidence="2" type="ORF">H257_00663</name>
</gene>
<organism evidence="2">
    <name type="scientific">Aphanomyces astaci</name>
    <name type="common">Crayfish plague agent</name>
    <dbReference type="NCBI Taxonomy" id="112090"/>
    <lineage>
        <taxon>Eukaryota</taxon>
        <taxon>Sar</taxon>
        <taxon>Stramenopiles</taxon>
        <taxon>Oomycota</taxon>
        <taxon>Saprolegniomycetes</taxon>
        <taxon>Saprolegniales</taxon>
        <taxon>Verrucalvaceae</taxon>
        <taxon>Aphanomyces</taxon>
    </lineage>
</organism>
<dbReference type="AlphaFoldDB" id="W4HBN1"/>
<feature type="compositionally biased region" description="Low complexity" evidence="1">
    <location>
        <begin position="487"/>
        <end position="497"/>
    </location>
</feature>
<sequence length="514" mass="57577">MARVEGYRCPITMRTTTIQPYDVPRFVSDIISQLHEIGHWTTRCCAVLNHTTPSSSTPAIISSTVTPRDARVPTTILTEMDLIKRNLNVVEKQHNTRLMSEIAYLQCALRSEAEEKMTDFERYVETKINQCVEEHTKKVRQEQMETSIALGNLQDGWRSMQSDVASLTQQLQKMQSTMEMAASRSVEMISTLHDQLKESSKLRDKHETSLGNQLSHVKLQLQESSQATKITVDQLTTRVDMARNEAKYAMDQLKLQIQQHARTLNRVAKGSNLFEMMSPVRFTVSTCCYNIYDRYLQPQTILALNVLWEMNRLGGRLHRRVSGDQCLLGLRAHRSQHMCSQRATAPVASNGSFNIQGKMCHVSTPPDYADDSVDVACDGGNNQHSTAPPPEKYAGGTTQCFDHRMVPPCYVMEPHKRPNNDAAPQPTTFGLESLGKTCDQTRHDANDRTRPAKAPLTRAVPKAKWGPQPRQKIPQRPTSARPRPTTSISKASAASSKPVPDQNAQPPPAHIGDA</sequence>
<protein>
    <submittedName>
        <fullName evidence="2">Uncharacterized protein</fullName>
    </submittedName>
</protein>
<proteinExistence type="predicted"/>
<evidence type="ECO:0000256" key="1">
    <source>
        <dbReference type="SAM" id="MobiDB-lite"/>
    </source>
</evidence>
<name>W4HBN1_APHAT</name>
<feature type="compositionally biased region" description="Pro residues" evidence="1">
    <location>
        <begin position="505"/>
        <end position="514"/>
    </location>
</feature>
<feature type="compositionally biased region" description="Basic and acidic residues" evidence="1">
    <location>
        <begin position="439"/>
        <end position="450"/>
    </location>
</feature>
<feature type="region of interest" description="Disordered" evidence="1">
    <location>
        <begin position="439"/>
        <end position="514"/>
    </location>
</feature>
<evidence type="ECO:0000313" key="2">
    <source>
        <dbReference type="EMBL" id="ETV89342.1"/>
    </source>
</evidence>
<dbReference type="VEuPathDB" id="FungiDB:H257_00663"/>
<dbReference type="GeneID" id="20802659"/>
<reference evidence="2" key="1">
    <citation type="submission" date="2013-12" db="EMBL/GenBank/DDBJ databases">
        <title>The Genome Sequence of Aphanomyces astaci APO3.</title>
        <authorList>
            <consortium name="The Broad Institute Genomics Platform"/>
            <person name="Russ C."/>
            <person name="Tyler B."/>
            <person name="van West P."/>
            <person name="Dieguez-Uribeondo J."/>
            <person name="Young S.K."/>
            <person name="Zeng Q."/>
            <person name="Gargeya S."/>
            <person name="Fitzgerald M."/>
            <person name="Abouelleil A."/>
            <person name="Alvarado L."/>
            <person name="Chapman S.B."/>
            <person name="Gainer-Dewar J."/>
            <person name="Goldberg J."/>
            <person name="Griggs A."/>
            <person name="Gujja S."/>
            <person name="Hansen M."/>
            <person name="Howarth C."/>
            <person name="Imamovic A."/>
            <person name="Ireland A."/>
            <person name="Larimer J."/>
            <person name="McCowan C."/>
            <person name="Murphy C."/>
            <person name="Pearson M."/>
            <person name="Poon T.W."/>
            <person name="Priest M."/>
            <person name="Roberts A."/>
            <person name="Saif S."/>
            <person name="Shea T."/>
            <person name="Sykes S."/>
            <person name="Wortman J."/>
            <person name="Nusbaum C."/>
            <person name="Birren B."/>
        </authorList>
    </citation>
    <scope>NUCLEOTIDE SEQUENCE [LARGE SCALE GENOMIC DNA]</scope>
    <source>
        <strain evidence="2">APO3</strain>
    </source>
</reference>